<protein>
    <submittedName>
        <fullName evidence="1">Protein involved in biosynthesis of mitomycin antibiotics/polyketide fumonisin</fullName>
    </submittedName>
</protein>
<dbReference type="Gene3D" id="2.60.120.620">
    <property type="entry name" value="q2cbj1_9rhob like domain"/>
    <property type="match status" value="1"/>
</dbReference>
<evidence type="ECO:0000313" key="1">
    <source>
        <dbReference type="EMBL" id="BDI34402.1"/>
    </source>
</evidence>
<dbReference type="PANTHER" id="PTHR20883">
    <property type="entry name" value="PHYTANOYL-COA DIOXYGENASE DOMAIN CONTAINING 1"/>
    <property type="match status" value="1"/>
</dbReference>
<dbReference type="AlphaFoldDB" id="A0A402CQW1"/>
<reference evidence="1 2" key="1">
    <citation type="journal article" date="2019" name="Int. J. Syst. Evol. Microbiol.">
        <title>Capsulimonas corticalis gen. nov., sp. nov., an aerobic capsulated bacterium, of a novel bacterial order, Capsulimonadales ord. nov., of the class Armatimonadia of the phylum Armatimonadetes.</title>
        <authorList>
            <person name="Li J."/>
            <person name="Kudo C."/>
            <person name="Tonouchi A."/>
        </authorList>
    </citation>
    <scope>NUCLEOTIDE SEQUENCE [LARGE SCALE GENOMIC DNA]</scope>
    <source>
        <strain evidence="1 2">AX-7</strain>
    </source>
</reference>
<keyword evidence="2" id="KW-1185">Reference proteome</keyword>
<accession>A0A402CQW1</accession>
<dbReference type="GO" id="GO:0016706">
    <property type="term" value="F:2-oxoglutarate-dependent dioxygenase activity"/>
    <property type="evidence" value="ECO:0007669"/>
    <property type="project" value="UniProtKB-ARBA"/>
</dbReference>
<proteinExistence type="predicted"/>
<gene>
    <name evidence="1" type="ORF">CCAX7_64530</name>
</gene>
<name>A0A402CQW1_9BACT</name>
<dbReference type="InterPro" id="IPR008775">
    <property type="entry name" value="Phytyl_CoA_dOase-like"/>
</dbReference>
<dbReference type="SUPFAM" id="SSF51197">
    <property type="entry name" value="Clavaminate synthase-like"/>
    <property type="match status" value="1"/>
</dbReference>
<sequence length="251" mass="27620">MLTPEQIAFYHENGYVVVPSLFTAEEAAAYRAESHALIERLQRVRDVDAAWGSAQTVTTKKTRLLHCHDVQFYSAAFTRLLVDERFAGAAAGILGPNVQLHHTKMFIKPSETGAPFPMHQDAPYFPHDNHTMIAAIIHFDDAPLEKGCLRVVPGSHKLGMLEHESQGNFHLSAEQYSVENALPLPAKAGDVVFFSYLTIHGSGVNESHEARTTLLVQMRDPADPPTVQTHDSLGQGMMLAGIDPTCRVANK</sequence>
<organism evidence="1 2">
    <name type="scientific">Capsulimonas corticalis</name>
    <dbReference type="NCBI Taxonomy" id="2219043"/>
    <lineage>
        <taxon>Bacteria</taxon>
        <taxon>Bacillati</taxon>
        <taxon>Armatimonadota</taxon>
        <taxon>Armatimonadia</taxon>
        <taxon>Capsulimonadales</taxon>
        <taxon>Capsulimonadaceae</taxon>
        <taxon>Capsulimonas</taxon>
    </lineage>
</organism>
<dbReference type="Pfam" id="PF05721">
    <property type="entry name" value="PhyH"/>
    <property type="match status" value="1"/>
</dbReference>
<evidence type="ECO:0000313" key="2">
    <source>
        <dbReference type="Proteomes" id="UP000287394"/>
    </source>
</evidence>
<dbReference type="EMBL" id="AP025739">
    <property type="protein sequence ID" value="BDI34402.1"/>
    <property type="molecule type" value="Genomic_DNA"/>
</dbReference>
<dbReference type="GO" id="GO:0005506">
    <property type="term" value="F:iron ion binding"/>
    <property type="evidence" value="ECO:0007669"/>
    <property type="project" value="UniProtKB-ARBA"/>
</dbReference>
<dbReference type="PANTHER" id="PTHR20883:SF46">
    <property type="entry name" value="PHYTANOYL-COA HYDROXYLASE"/>
    <property type="match status" value="1"/>
</dbReference>
<dbReference type="RefSeq" id="WP_119319769.1">
    <property type="nucleotide sequence ID" value="NZ_AP025739.1"/>
</dbReference>
<dbReference type="Proteomes" id="UP000287394">
    <property type="component" value="Chromosome"/>
</dbReference>
<dbReference type="OrthoDB" id="9791262at2"/>
<dbReference type="KEGG" id="ccot:CCAX7_64530"/>